<evidence type="ECO:0000313" key="20">
    <source>
        <dbReference type="EMBL" id="KAJ8042260.1"/>
    </source>
</evidence>
<evidence type="ECO:0000256" key="17">
    <source>
        <dbReference type="ARBA" id="ARBA00033059"/>
    </source>
</evidence>
<dbReference type="FunFam" id="3.30.1120.10:FF:000048">
    <property type="entry name" value="Galactosamine (N-acetyl)-6-sulfatase"/>
    <property type="match status" value="1"/>
</dbReference>
<keyword evidence="8" id="KW-0479">Metal-binding</keyword>
<evidence type="ECO:0000259" key="19">
    <source>
        <dbReference type="Pfam" id="PF00884"/>
    </source>
</evidence>
<evidence type="ECO:0000256" key="8">
    <source>
        <dbReference type="ARBA" id="ARBA00022723"/>
    </source>
</evidence>
<feature type="domain" description="Sulfatase N-terminal" evidence="19">
    <location>
        <begin position="35"/>
        <end position="358"/>
    </location>
</feature>
<comment type="caution">
    <text evidence="20">The sequence shown here is derived from an EMBL/GenBank/DDBJ whole genome shotgun (WGS) entry which is preliminary data.</text>
</comment>
<dbReference type="Pfam" id="PF00884">
    <property type="entry name" value="Sulfatase"/>
    <property type="match status" value="1"/>
</dbReference>
<dbReference type="GO" id="GO:0046872">
    <property type="term" value="F:metal ion binding"/>
    <property type="evidence" value="ECO:0007669"/>
    <property type="project" value="UniProtKB-KW"/>
</dbReference>
<dbReference type="SUPFAM" id="SSF53649">
    <property type="entry name" value="Alkaline phosphatase-like"/>
    <property type="match status" value="1"/>
</dbReference>
<evidence type="ECO:0000256" key="15">
    <source>
        <dbReference type="ARBA" id="ARBA00030478"/>
    </source>
</evidence>
<dbReference type="PROSITE" id="PS00523">
    <property type="entry name" value="SULFATASE_1"/>
    <property type="match status" value="1"/>
</dbReference>
<feature type="signal peptide" evidence="18">
    <location>
        <begin position="1"/>
        <end position="22"/>
    </location>
</feature>
<dbReference type="Gene3D" id="3.40.720.10">
    <property type="entry name" value="Alkaline Phosphatase, subunit A"/>
    <property type="match status" value="1"/>
</dbReference>
<feature type="chain" id="PRO_5040372365" description="N-acetylgalactosamine-6-sulfatase" evidence="18">
    <location>
        <begin position="23"/>
        <end position="527"/>
    </location>
</feature>
<evidence type="ECO:0000256" key="10">
    <source>
        <dbReference type="ARBA" id="ARBA00022801"/>
    </source>
</evidence>
<reference evidence="20" key="1">
    <citation type="submission" date="2021-10" db="EMBL/GenBank/DDBJ databases">
        <title>Tropical sea cucumber genome reveals ecological adaptation and Cuvierian tubules defense mechanism.</title>
        <authorList>
            <person name="Chen T."/>
        </authorList>
    </citation>
    <scope>NUCLEOTIDE SEQUENCE</scope>
    <source>
        <strain evidence="20">Nanhai2018</strain>
        <tissue evidence="20">Muscle</tissue>
    </source>
</reference>
<keyword evidence="14" id="KW-0458">Lysosome</keyword>
<dbReference type="Pfam" id="PF14707">
    <property type="entry name" value="Sulfatase_C"/>
    <property type="match status" value="1"/>
</dbReference>
<evidence type="ECO:0000256" key="7">
    <source>
        <dbReference type="ARBA" id="ARBA00019527"/>
    </source>
</evidence>
<dbReference type="OrthoDB" id="103349at2759"/>
<evidence type="ECO:0000256" key="9">
    <source>
        <dbReference type="ARBA" id="ARBA00022729"/>
    </source>
</evidence>
<dbReference type="AlphaFoldDB" id="A0A9Q1CCQ6"/>
<keyword evidence="12" id="KW-1015">Disulfide bond</keyword>
<sequence>METAKLVTLVVWITAVSPCVYSKQSEQMRKNGTRPNIIVMLMDDMGWGDLGVFGHPAKETPNLDKMASEGALMTDFYSGNPLCSPSRAAFLTGRLPIRNGFYSTNAHARNAYTPQKIVGGIPDSEILLPELLRKAGYKSKIIGKWHLGQQERYLPLNHGFDEFFGSTNCHFGPYNNKNTPNIPVFRNGEMIGRYYEEFEIHQKTGESNMTQLFIEEALKFIDEQHAAGNPFFLDWTPDATHTPLYASSGFLGNSQRGLYGDAVMELDSGVGRILEKLRDLKIDSNTFVFFMSDNGAATYAKEQGGSVGPFLCGKETTFEGGMREPSIAWWPGKIKPGIISRQLGSIMDLFTTAVELAGLSIPKDRIIDGSSLLPLLLNGEEDPNKAIFYYRGDEMMAVRQGLFKAHYWTWTNSYSEFKHGTNFCPGQNVTGVMTHDQTNHTDSPLLFNLGLDPGEKYPIKSSSAVYKEVMPSLEAVVKDHKNKLVAGEPQLNICDKAVENWAPPGCVKLNKCLPIPKSNPFNCTWVH</sequence>
<proteinExistence type="inferred from homology"/>
<evidence type="ECO:0000256" key="2">
    <source>
        <dbReference type="ARBA" id="ARBA00001913"/>
    </source>
</evidence>
<keyword evidence="21" id="KW-1185">Reference proteome</keyword>
<comment type="subcellular location">
    <subcellularLocation>
        <location evidence="3">Lysosome</location>
    </subcellularLocation>
</comment>
<dbReference type="FunFam" id="3.40.720.10:FF:000021">
    <property type="entry name" value="Galactosamine (N-acetyl)-6-sulfatase"/>
    <property type="match status" value="1"/>
</dbReference>
<evidence type="ECO:0000256" key="1">
    <source>
        <dbReference type="ARBA" id="ARBA00000027"/>
    </source>
</evidence>
<evidence type="ECO:0000256" key="14">
    <source>
        <dbReference type="ARBA" id="ARBA00023228"/>
    </source>
</evidence>
<dbReference type="Gene3D" id="3.30.1120.10">
    <property type="match status" value="1"/>
</dbReference>
<comment type="similarity">
    <text evidence="4">Belongs to the sulfatase family.</text>
</comment>
<evidence type="ECO:0000256" key="3">
    <source>
        <dbReference type="ARBA" id="ARBA00004371"/>
    </source>
</evidence>
<evidence type="ECO:0000256" key="18">
    <source>
        <dbReference type="SAM" id="SignalP"/>
    </source>
</evidence>
<comment type="catalytic activity">
    <reaction evidence="1">
        <text>Hydrolysis of the 6-sulfate groups of the N-acetyl-D-galactosamine 6-sulfate units of chondroitin sulfate and of the D-galactose 6-sulfate units of keratan sulfate.</text>
        <dbReference type="EC" id="3.1.6.4"/>
    </reaction>
</comment>
<evidence type="ECO:0000313" key="21">
    <source>
        <dbReference type="Proteomes" id="UP001152320"/>
    </source>
</evidence>
<gene>
    <name evidence="20" type="ORF">HOLleu_13273</name>
</gene>
<dbReference type="PROSITE" id="PS00149">
    <property type="entry name" value="SULFATASE_2"/>
    <property type="match status" value="1"/>
</dbReference>
<keyword evidence="13" id="KW-0325">Glycoprotein</keyword>
<name>A0A9Q1CCQ6_HOLLE</name>
<keyword evidence="10" id="KW-0378">Hydrolase</keyword>
<dbReference type="EMBL" id="JAIZAY010000005">
    <property type="protein sequence ID" value="KAJ8042260.1"/>
    <property type="molecule type" value="Genomic_DNA"/>
</dbReference>
<evidence type="ECO:0000256" key="16">
    <source>
        <dbReference type="ARBA" id="ARBA00032952"/>
    </source>
</evidence>
<dbReference type="InterPro" id="IPR024607">
    <property type="entry name" value="Sulfatase_CS"/>
</dbReference>
<dbReference type="InterPro" id="IPR050738">
    <property type="entry name" value="Sulfatase"/>
</dbReference>
<evidence type="ECO:0000256" key="4">
    <source>
        <dbReference type="ARBA" id="ARBA00008779"/>
    </source>
</evidence>
<evidence type="ECO:0000256" key="11">
    <source>
        <dbReference type="ARBA" id="ARBA00022837"/>
    </source>
</evidence>
<evidence type="ECO:0000256" key="13">
    <source>
        <dbReference type="ARBA" id="ARBA00023180"/>
    </source>
</evidence>
<dbReference type="PANTHER" id="PTHR42693:SF47">
    <property type="entry name" value="N-ACETYLGALACTOSAMINE-6-SULFATASE"/>
    <property type="match status" value="1"/>
</dbReference>
<evidence type="ECO:0000256" key="6">
    <source>
        <dbReference type="ARBA" id="ARBA00012117"/>
    </source>
</evidence>
<protein>
    <recommendedName>
        <fullName evidence="7">N-acetylgalactosamine-6-sulfatase</fullName>
        <ecNumber evidence="6">3.1.6.4</ecNumber>
    </recommendedName>
    <alternativeName>
        <fullName evidence="17">Chondroitinsulfatase</fullName>
    </alternativeName>
    <alternativeName>
        <fullName evidence="15">Galactose-6-sulfate sulfatase</fullName>
    </alternativeName>
    <alternativeName>
        <fullName evidence="16">N-acetylgalactosamine-6-sulfate sulfatase</fullName>
    </alternativeName>
</protein>
<keyword evidence="11" id="KW-0106">Calcium</keyword>
<dbReference type="GO" id="GO:0005764">
    <property type="term" value="C:lysosome"/>
    <property type="evidence" value="ECO:0007669"/>
    <property type="project" value="UniProtKB-SubCell"/>
</dbReference>
<keyword evidence="9 18" id="KW-0732">Signal</keyword>
<comment type="subunit">
    <text evidence="5">Homodimer.</text>
</comment>
<dbReference type="GO" id="GO:0043890">
    <property type="term" value="F:N-acetylgalactosamine-6-sulfatase activity"/>
    <property type="evidence" value="ECO:0007669"/>
    <property type="project" value="UniProtKB-EC"/>
</dbReference>
<dbReference type="InterPro" id="IPR017850">
    <property type="entry name" value="Alkaline_phosphatase_core_sf"/>
</dbReference>
<dbReference type="GO" id="GO:0004065">
    <property type="term" value="F:arylsulfatase activity"/>
    <property type="evidence" value="ECO:0007669"/>
    <property type="project" value="TreeGrafter"/>
</dbReference>
<comment type="cofactor">
    <cofactor evidence="2">
        <name>Ca(2+)</name>
        <dbReference type="ChEBI" id="CHEBI:29108"/>
    </cofactor>
</comment>
<evidence type="ECO:0000256" key="5">
    <source>
        <dbReference type="ARBA" id="ARBA00011738"/>
    </source>
</evidence>
<accession>A0A9Q1CCQ6</accession>
<dbReference type="Proteomes" id="UP001152320">
    <property type="component" value="Chromosome 5"/>
</dbReference>
<dbReference type="EC" id="3.1.6.4" evidence="6"/>
<evidence type="ECO:0000256" key="12">
    <source>
        <dbReference type="ARBA" id="ARBA00023157"/>
    </source>
</evidence>
<dbReference type="InterPro" id="IPR000917">
    <property type="entry name" value="Sulfatase_N"/>
</dbReference>
<organism evidence="20 21">
    <name type="scientific">Holothuria leucospilota</name>
    <name type="common">Black long sea cucumber</name>
    <name type="synonym">Mertensiothuria leucospilota</name>
    <dbReference type="NCBI Taxonomy" id="206669"/>
    <lineage>
        <taxon>Eukaryota</taxon>
        <taxon>Metazoa</taxon>
        <taxon>Echinodermata</taxon>
        <taxon>Eleutherozoa</taxon>
        <taxon>Echinozoa</taxon>
        <taxon>Holothuroidea</taxon>
        <taxon>Aspidochirotacea</taxon>
        <taxon>Aspidochirotida</taxon>
        <taxon>Holothuriidae</taxon>
        <taxon>Holothuria</taxon>
    </lineage>
</organism>
<dbReference type="PANTHER" id="PTHR42693">
    <property type="entry name" value="ARYLSULFATASE FAMILY MEMBER"/>
    <property type="match status" value="1"/>
</dbReference>